<dbReference type="Pfam" id="PF19952">
    <property type="entry name" value="DUF6414"/>
    <property type="match status" value="1"/>
</dbReference>
<dbReference type="eggNOG" id="ENOG502ZVFT">
    <property type="taxonomic scope" value="Bacteria"/>
</dbReference>
<accession>D5CQZ0</accession>
<name>D5CQZ0_SIDLE</name>
<dbReference type="STRING" id="580332.Slit_1138"/>
<dbReference type="HOGENOM" id="CLU_787217_0_0_4"/>
<dbReference type="RefSeq" id="WP_013029274.1">
    <property type="nucleotide sequence ID" value="NC_013959.1"/>
</dbReference>
<protein>
    <submittedName>
        <fullName evidence="2">Uncharacterized protein</fullName>
    </submittedName>
</protein>
<gene>
    <name evidence="2" type="ordered locus">Slit_1138</name>
</gene>
<organism evidence="2 3">
    <name type="scientific">Sideroxydans lithotrophicus (strain ES-1)</name>
    <dbReference type="NCBI Taxonomy" id="580332"/>
    <lineage>
        <taxon>Bacteria</taxon>
        <taxon>Pseudomonadati</taxon>
        <taxon>Pseudomonadota</taxon>
        <taxon>Betaproteobacteria</taxon>
        <taxon>Nitrosomonadales</taxon>
        <taxon>Gallionellaceae</taxon>
        <taxon>Sideroxydans</taxon>
    </lineage>
</organism>
<dbReference type="Proteomes" id="UP000001625">
    <property type="component" value="Chromosome"/>
</dbReference>
<reference evidence="2 3" key="1">
    <citation type="submission" date="2010-03" db="EMBL/GenBank/DDBJ databases">
        <title>Complete sequence of Sideroxydans lithotrophicus ES-1.</title>
        <authorList>
            <consortium name="US DOE Joint Genome Institute"/>
            <person name="Lucas S."/>
            <person name="Copeland A."/>
            <person name="Lapidus A."/>
            <person name="Cheng J.-F."/>
            <person name="Bruce D."/>
            <person name="Goodwin L."/>
            <person name="Pitluck S."/>
            <person name="Munk A.C."/>
            <person name="Detter J.C."/>
            <person name="Han C."/>
            <person name="Tapia R."/>
            <person name="Larimer F."/>
            <person name="Land M."/>
            <person name="Hauser L."/>
            <person name="Kyrpides N."/>
            <person name="Ivanova N."/>
            <person name="Emerson D."/>
            <person name="Woyke T."/>
        </authorList>
    </citation>
    <scope>NUCLEOTIDE SEQUENCE [LARGE SCALE GENOMIC DNA]</scope>
    <source>
        <strain evidence="2 3">ES-1</strain>
    </source>
</reference>
<proteinExistence type="predicted"/>
<sequence length="356" mass="40350">MQLYDFIYVDLEKVISIYSQMTGGIVEALERSTENSRSADNKRSYDFKVLKHDAGGTTNDRSAVKEVIKPHHALLAETEEALATNGYLVDLTDPMVAKSFRDPEFRAQLKETFCIKVRGRAVFEDYERMKKIAADFPEVVKLINKSSESSLFSSPEYIQIKSKLDSAEKALKSIKDRNERSREEQRISDVRRELAKLVASATKVGMVDQWILDGVKTWIDAFLPGIVNFRVYPNPELPDEHVFGHLKKRCFEDAEFGALHFTYGSFPTENLTMIGVITSVPAEGGETFSPLAEFEKSDLADYETVENGFRGVFRGFDGMERMVRTSRFPRILVQPLTVYRGVRPNPSFRRAASGGR</sequence>
<dbReference type="InterPro" id="IPR045633">
    <property type="entry name" value="DUF6414"/>
</dbReference>
<dbReference type="KEGG" id="slt:Slit_1138"/>
<evidence type="ECO:0000313" key="2">
    <source>
        <dbReference type="EMBL" id="ADE11376.1"/>
    </source>
</evidence>
<evidence type="ECO:0000256" key="1">
    <source>
        <dbReference type="SAM" id="Coils"/>
    </source>
</evidence>
<evidence type="ECO:0000313" key="3">
    <source>
        <dbReference type="Proteomes" id="UP000001625"/>
    </source>
</evidence>
<dbReference type="OrthoDB" id="6192452at2"/>
<keyword evidence="3" id="KW-1185">Reference proteome</keyword>
<dbReference type="EMBL" id="CP001965">
    <property type="protein sequence ID" value="ADE11376.1"/>
    <property type="molecule type" value="Genomic_DNA"/>
</dbReference>
<feature type="coiled-coil region" evidence="1">
    <location>
        <begin position="157"/>
        <end position="200"/>
    </location>
</feature>
<dbReference type="AlphaFoldDB" id="D5CQZ0"/>
<keyword evidence="1" id="KW-0175">Coiled coil</keyword>